<evidence type="ECO:0000313" key="2">
    <source>
        <dbReference type="EMBL" id="EFC94296.1"/>
    </source>
</evidence>
<sequence>MIEEINKKISTKEKFICVSRSRRFGKTMALEMLASYYIKEGDCGLFIQ</sequence>
<dbReference type="AlphaFoldDB" id="D3AV60"/>
<evidence type="ECO:0000313" key="3">
    <source>
        <dbReference type="Proteomes" id="UP000004968"/>
    </source>
</evidence>
<feature type="domain" description="AAA-ATPase-like" evidence="1">
    <location>
        <begin position="8"/>
        <end position="43"/>
    </location>
</feature>
<gene>
    <name evidence="2" type="ORF">CLOSTHATH_07536</name>
</gene>
<dbReference type="Pfam" id="PF09820">
    <property type="entry name" value="AAA-ATPase_like"/>
    <property type="match status" value="1"/>
</dbReference>
<dbReference type="InterPro" id="IPR018631">
    <property type="entry name" value="AAA-ATPase-like_dom"/>
</dbReference>
<comment type="caution">
    <text evidence="2">The sequence shown here is derived from an EMBL/GenBank/DDBJ whole genome shotgun (WGS) entry which is preliminary data.</text>
</comment>
<proteinExistence type="predicted"/>
<name>D3AV60_9FIRM</name>
<reference evidence="2 3" key="1">
    <citation type="submission" date="2010-01" db="EMBL/GenBank/DDBJ databases">
        <authorList>
            <person name="Weinstock G."/>
            <person name="Sodergren E."/>
            <person name="Clifton S."/>
            <person name="Fulton L."/>
            <person name="Fulton B."/>
            <person name="Courtney L."/>
            <person name="Fronick C."/>
            <person name="Harrison M."/>
            <person name="Strong C."/>
            <person name="Farmer C."/>
            <person name="Delahaunty K."/>
            <person name="Markovic C."/>
            <person name="Hall O."/>
            <person name="Minx P."/>
            <person name="Tomlinson C."/>
            <person name="Mitreva M."/>
            <person name="Nelson J."/>
            <person name="Hou S."/>
            <person name="Wollam A."/>
            <person name="Pepin K.H."/>
            <person name="Johnson M."/>
            <person name="Bhonagiri V."/>
            <person name="Nash W.E."/>
            <person name="Warren W."/>
            <person name="Chinwalla A."/>
            <person name="Mardis E.R."/>
            <person name="Wilson R.K."/>
        </authorList>
    </citation>
    <scope>NUCLEOTIDE SEQUENCE [LARGE SCALE GENOMIC DNA]</scope>
    <source>
        <strain evidence="2 3">DSM 13479</strain>
    </source>
</reference>
<protein>
    <recommendedName>
        <fullName evidence="1">AAA-ATPase-like domain-containing protein</fullName>
    </recommendedName>
</protein>
<organism evidence="2 3">
    <name type="scientific">Hungatella hathewayi DSM 13479</name>
    <dbReference type="NCBI Taxonomy" id="566550"/>
    <lineage>
        <taxon>Bacteria</taxon>
        <taxon>Bacillati</taxon>
        <taxon>Bacillota</taxon>
        <taxon>Clostridia</taxon>
        <taxon>Lachnospirales</taxon>
        <taxon>Lachnospiraceae</taxon>
        <taxon>Hungatella</taxon>
    </lineage>
</organism>
<dbReference type="Proteomes" id="UP000004968">
    <property type="component" value="Unassembled WGS sequence"/>
</dbReference>
<evidence type="ECO:0000259" key="1">
    <source>
        <dbReference type="Pfam" id="PF09820"/>
    </source>
</evidence>
<dbReference type="EMBL" id="ACIO01001215">
    <property type="protein sequence ID" value="EFC94296.1"/>
    <property type="molecule type" value="Genomic_DNA"/>
</dbReference>
<dbReference type="HOGENOM" id="CLU_3153700_0_0_9"/>
<accession>D3AV60</accession>